<comment type="caution">
    <text evidence="1">The sequence shown here is derived from an EMBL/GenBank/DDBJ whole genome shotgun (WGS) entry which is preliminary data.</text>
</comment>
<name>A0ABP3UNY6_9BURK</name>
<accession>A0ABP3UNY6</accession>
<gene>
    <name evidence="1" type="primary">stbB</name>
    <name evidence="1" type="ORF">GCM10009107_00670</name>
</gene>
<evidence type="ECO:0000313" key="1">
    <source>
        <dbReference type="EMBL" id="GAA0739705.1"/>
    </source>
</evidence>
<dbReference type="NCBIfam" id="NF041292">
    <property type="entry name" value="StbB"/>
    <property type="match status" value="1"/>
</dbReference>
<dbReference type="EMBL" id="BAAAEW010000001">
    <property type="protein sequence ID" value="GAA0739705.1"/>
    <property type="molecule type" value="Genomic_DNA"/>
</dbReference>
<sequence length="249" mass="27079">MKLAVINFSGNVGKTTVARHLLLPRLPGAEYVAVESINADEGQGQALRGRQFGELQEYLQTVDSLVVDIGASNVEDFLNLMQRYRGSQEDFDCFVVPTVPPLKQQQDTIATLAELARLGVPASRMKVVFNMLEHDAELTQSFEPLLAFLAKKPVAQANPACRLGANELYARIRGTGVDLAELARDETDYKGLIARAKDTAEKLALAQKLATRRLACGVVPELDACFAALALRLGSEAERSPRPSSRKAA</sequence>
<reference evidence="2" key="1">
    <citation type="journal article" date="2019" name="Int. J. Syst. Evol. Microbiol.">
        <title>The Global Catalogue of Microorganisms (GCM) 10K type strain sequencing project: providing services to taxonomists for standard genome sequencing and annotation.</title>
        <authorList>
            <consortium name="The Broad Institute Genomics Platform"/>
            <consortium name="The Broad Institute Genome Sequencing Center for Infectious Disease"/>
            <person name="Wu L."/>
            <person name="Ma J."/>
        </authorList>
    </citation>
    <scope>NUCLEOTIDE SEQUENCE [LARGE SCALE GENOMIC DNA]</scope>
    <source>
        <strain evidence="2">JCM 15503</strain>
    </source>
</reference>
<evidence type="ECO:0000313" key="2">
    <source>
        <dbReference type="Proteomes" id="UP001500279"/>
    </source>
</evidence>
<dbReference type="RefSeq" id="WP_141284026.1">
    <property type="nucleotide sequence ID" value="NZ_BAAAEW010000001.1"/>
</dbReference>
<organism evidence="1 2">
    <name type="scientific">Ideonella azotifigens</name>
    <dbReference type="NCBI Taxonomy" id="513160"/>
    <lineage>
        <taxon>Bacteria</taxon>
        <taxon>Pseudomonadati</taxon>
        <taxon>Pseudomonadota</taxon>
        <taxon>Betaproteobacteria</taxon>
        <taxon>Burkholderiales</taxon>
        <taxon>Sphaerotilaceae</taxon>
        <taxon>Ideonella</taxon>
    </lineage>
</organism>
<protein>
    <submittedName>
        <fullName evidence="1">StbB family protein</fullName>
    </submittedName>
</protein>
<dbReference type="Proteomes" id="UP001500279">
    <property type="component" value="Unassembled WGS sequence"/>
</dbReference>
<dbReference type="Gene3D" id="3.40.50.300">
    <property type="entry name" value="P-loop containing nucleotide triphosphate hydrolases"/>
    <property type="match status" value="1"/>
</dbReference>
<proteinExistence type="predicted"/>
<dbReference type="InterPro" id="IPR027417">
    <property type="entry name" value="P-loop_NTPase"/>
</dbReference>
<dbReference type="InterPro" id="IPR047985">
    <property type="entry name" value="StbB-like"/>
</dbReference>
<keyword evidence="2" id="KW-1185">Reference proteome</keyword>
<dbReference type="SUPFAM" id="SSF52540">
    <property type="entry name" value="P-loop containing nucleoside triphosphate hydrolases"/>
    <property type="match status" value="1"/>
</dbReference>